<dbReference type="OrthoDB" id="6154690at2759"/>
<evidence type="ECO:0000313" key="12">
    <source>
        <dbReference type="Proteomes" id="UP000030746"/>
    </source>
</evidence>
<sequence length="101" mass="10024">ASPYPPQSQGTHYPSGAAAYPTNYSYPAQPMSYLTGPAPHTVVAVGGFDAGARFNAGAAPVVPPAPPGVVPNAAQMGVSQGHNVVATQRSTNWFTGGSGGG</sequence>
<accession>V3ZS33</accession>
<keyword evidence="5" id="KW-0597">Phosphoprotein</keyword>
<dbReference type="AlphaFoldDB" id="V3ZS33"/>
<dbReference type="Proteomes" id="UP000030746">
    <property type="component" value="Unassembled WGS sequence"/>
</dbReference>
<dbReference type="EMBL" id="KB201847">
    <property type="protein sequence ID" value="ESO94253.1"/>
    <property type="molecule type" value="Genomic_DNA"/>
</dbReference>
<evidence type="ECO:0000256" key="1">
    <source>
        <dbReference type="ARBA" id="ARBA00004210"/>
    </source>
</evidence>
<dbReference type="GeneID" id="20252852"/>
<dbReference type="OMA" id="PYHQGIG"/>
<dbReference type="HOGENOM" id="CLU_174923_0_0_1"/>
<feature type="non-terminal residue" evidence="11">
    <location>
        <position position="1"/>
    </location>
</feature>
<evidence type="ECO:0000256" key="7">
    <source>
        <dbReference type="ARBA" id="ARBA00023242"/>
    </source>
</evidence>
<evidence type="ECO:0000256" key="2">
    <source>
        <dbReference type="ARBA" id="ARBA00004324"/>
    </source>
</evidence>
<dbReference type="Pfam" id="PF11029">
    <property type="entry name" value="DAZAP2"/>
    <property type="match status" value="1"/>
</dbReference>
<dbReference type="PANTHER" id="PTHR31638:SF3">
    <property type="entry name" value="DAZ-ASSOCIATED PROTEIN 2"/>
    <property type="match status" value="1"/>
</dbReference>
<evidence type="ECO:0000313" key="11">
    <source>
        <dbReference type="EMBL" id="ESO94253.1"/>
    </source>
</evidence>
<dbReference type="RefSeq" id="XP_009054969.1">
    <property type="nucleotide sequence ID" value="XM_009056721.1"/>
</dbReference>
<gene>
    <name evidence="11" type="ORF">LOTGIDRAFT_89443</name>
</gene>
<feature type="non-terminal residue" evidence="11">
    <location>
        <position position="101"/>
    </location>
</feature>
<evidence type="ECO:0000256" key="6">
    <source>
        <dbReference type="ARBA" id="ARBA00022843"/>
    </source>
</evidence>
<dbReference type="CTD" id="20252852"/>
<name>V3ZS33_LOTGI</name>
<evidence type="ECO:0000256" key="10">
    <source>
        <dbReference type="ARBA" id="ARBA00045449"/>
    </source>
</evidence>
<reference evidence="11 12" key="1">
    <citation type="journal article" date="2013" name="Nature">
        <title>Insights into bilaterian evolution from three spiralian genomes.</title>
        <authorList>
            <person name="Simakov O."/>
            <person name="Marletaz F."/>
            <person name="Cho S.J."/>
            <person name="Edsinger-Gonzales E."/>
            <person name="Havlak P."/>
            <person name="Hellsten U."/>
            <person name="Kuo D.H."/>
            <person name="Larsson T."/>
            <person name="Lv J."/>
            <person name="Arendt D."/>
            <person name="Savage R."/>
            <person name="Osoegawa K."/>
            <person name="de Jong P."/>
            <person name="Grimwood J."/>
            <person name="Chapman J.A."/>
            <person name="Shapiro H."/>
            <person name="Aerts A."/>
            <person name="Otillar R.P."/>
            <person name="Terry A.Y."/>
            <person name="Boore J.L."/>
            <person name="Grigoriev I.V."/>
            <person name="Lindberg D.R."/>
            <person name="Seaver E.C."/>
            <person name="Weisblat D.A."/>
            <person name="Putnam N.H."/>
            <person name="Rokhsar D.S."/>
        </authorList>
    </citation>
    <scope>NUCLEOTIDE SEQUENCE [LARGE SCALE GENOMIC DNA]</scope>
</reference>
<dbReference type="InterPro" id="IPR022730">
    <property type="entry name" value="DAZ_assoc-2"/>
</dbReference>
<keyword evidence="12" id="KW-1185">Reference proteome</keyword>
<evidence type="ECO:0000256" key="3">
    <source>
        <dbReference type="ARBA" id="ARBA00014066"/>
    </source>
</evidence>
<evidence type="ECO:0000256" key="9">
    <source>
        <dbReference type="ARBA" id="ARBA00034352"/>
    </source>
</evidence>
<proteinExistence type="predicted"/>
<organism evidence="11 12">
    <name type="scientific">Lottia gigantea</name>
    <name type="common">Giant owl limpet</name>
    <dbReference type="NCBI Taxonomy" id="225164"/>
    <lineage>
        <taxon>Eukaryota</taxon>
        <taxon>Metazoa</taxon>
        <taxon>Spiralia</taxon>
        <taxon>Lophotrochozoa</taxon>
        <taxon>Mollusca</taxon>
        <taxon>Gastropoda</taxon>
        <taxon>Patellogastropoda</taxon>
        <taxon>Lottioidea</taxon>
        <taxon>Lottiidae</taxon>
        <taxon>Lottia</taxon>
    </lineage>
</organism>
<keyword evidence="7" id="KW-0539">Nucleus</keyword>
<protein>
    <recommendedName>
        <fullName evidence="3">DAZ-associated protein 2</fullName>
    </recommendedName>
    <alternativeName>
        <fullName evidence="8">Deleted in azoospermia-associated protein 2</fullName>
    </alternativeName>
    <alternativeName>
        <fullName evidence="9">Proline-rich transcript in brain protein</fullName>
    </alternativeName>
</protein>
<evidence type="ECO:0000256" key="8">
    <source>
        <dbReference type="ARBA" id="ARBA00032174"/>
    </source>
</evidence>
<evidence type="ECO:0000256" key="4">
    <source>
        <dbReference type="ARBA" id="ARBA00022490"/>
    </source>
</evidence>
<comment type="subcellular location">
    <subcellularLocation>
        <location evidence="1">Cytoplasm</location>
        <location evidence="1">Stress granule</location>
    </subcellularLocation>
    <subcellularLocation>
        <location evidence="2">Nucleus speckle</location>
    </subcellularLocation>
</comment>
<dbReference type="PANTHER" id="PTHR31638">
    <property type="entry name" value="DAZ-ASSOCIATED PROTEIN 2"/>
    <property type="match status" value="1"/>
</dbReference>
<keyword evidence="6" id="KW-0832">Ubl conjugation</keyword>
<dbReference type="GO" id="GO:0016607">
    <property type="term" value="C:nuclear speck"/>
    <property type="evidence" value="ECO:0007669"/>
    <property type="project" value="UniProtKB-SubCell"/>
</dbReference>
<keyword evidence="4" id="KW-0963">Cytoplasm</keyword>
<evidence type="ECO:0000256" key="5">
    <source>
        <dbReference type="ARBA" id="ARBA00022553"/>
    </source>
</evidence>
<dbReference type="KEGG" id="lgi:LOTGIDRAFT_89443"/>
<dbReference type="GO" id="GO:0010494">
    <property type="term" value="C:cytoplasmic stress granule"/>
    <property type="evidence" value="ECO:0007669"/>
    <property type="project" value="UniProtKB-SubCell"/>
</dbReference>
<comment type="function">
    <text evidence="10">In unstressed cells, promotes SIAH1-mediated polyubiquitination and degradation of the serine/threonine-protein kinase HIPK2, probably by acting as a loading factor that potentiates complex formation between HIPK2 and ubiquitin ligase SIAH1. In response to DNA damage, localizes to the nucleus following phosphorylation by HIPK2 and modulates the expression of a subset of TP53/p53 target genes by binding to TP53 at target gene promoters. This limits the expression of a number of cell death-mediating TP53 target genes, reducing DNA damage-induced cell death. Enhances the binding of transcription factor TCF7L2/TCF4, a Wnt signaling pathway effector, to the promoters of target genes. Plays a role in stress granule formation.</text>
</comment>